<dbReference type="InterPro" id="IPR006680">
    <property type="entry name" value="Amidohydro-rel"/>
</dbReference>
<evidence type="ECO:0000313" key="3">
    <source>
        <dbReference type="EMBL" id="GMA24425.1"/>
    </source>
</evidence>
<evidence type="ECO:0000313" key="4">
    <source>
        <dbReference type="Proteomes" id="UP001157091"/>
    </source>
</evidence>
<comment type="similarity">
    <text evidence="1">Belongs to the metallo-dependent hydrolases superfamily.</text>
</comment>
<dbReference type="Gene3D" id="3.20.20.140">
    <property type="entry name" value="Metal-dependent hydrolases"/>
    <property type="match status" value="1"/>
</dbReference>
<sequence length="190" mass="21361">MRQILNWHDDPVLSHTDDPHVICSQTWRANFARLAAAGLSFDLQVFAGQLRDAARLAADYPDVRIILDHAGMPIHRDAAALVQWRDDLALLARCENVTCKISALGTLDHRWSVASLRPLVEGVIEVFGSSRSMFASNFPVDGLYSSMPMLFDAFAELVVELTPSERDDLFRRTAWETYRLPGQIPTVERP</sequence>
<feature type="domain" description="Amidohydrolase-related" evidence="2">
    <location>
        <begin position="21"/>
        <end position="180"/>
    </location>
</feature>
<evidence type="ECO:0000259" key="2">
    <source>
        <dbReference type="Pfam" id="PF04909"/>
    </source>
</evidence>
<dbReference type="PANTHER" id="PTHR43569:SF1">
    <property type="entry name" value="BLL3371 PROTEIN"/>
    <property type="match status" value="1"/>
</dbReference>
<dbReference type="SUPFAM" id="SSF51556">
    <property type="entry name" value="Metallo-dependent hydrolases"/>
    <property type="match status" value="1"/>
</dbReference>
<comment type="caution">
    <text evidence="3">The sequence shown here is derived from an EMBL/GenBank/DDBJ whole genome shotgun (WGS) entry which is preliminary data.</text>
</comment>
<dbReference type="InterPro" id="IPR032466">
    <property type="entry name" value="Metal_Hydrolase"/>
</dbReference>
<accession>A0ABQ6I194</accession>
<dbReference type="Proteomes" id="UP001157091">
    <property type="component" value="Unassembled WGS sequence"/>
</dbReference>
<evidence type="ECO:0000256" key="1">
    <source>
        <dbReference type="ARBA" id="ARBA00038310"/>
    </source>
</evidence>
<keyword evidence="4" id="KW-1185">Reference proteome</keyword>
<reference evidence="4" key="1">
    <citation type="journal article" date="2019" name="Int. J. Syst. Evol. Microbiol.">
        <title>The Global Catalogue of Microorganisms (GCM) 10K type strain sequencing project: providing services to taxonomists for standard genome sequencing and annotation.</title>
        <authorList>
            <consortium name="The Broad Institute Genomics Platform"/>
            <consortium name="The Broad Institute Genome Sequencing Center for Infectious Disease"/>
            <person name="Wu L."/>
            <person name="Ma J."/>
        </authorList>
    </citation>
    <scope>NUCLEOTIDE SEQUENCE [LARGE SCALE GENOMIC DNA]</scope>
    <source>
        <strain evidence="4">NBRC 106348</strain>
    </source>
</reference>
<proteinExistence type="inferred from homology"/>
<dbReference type="Pfam" id="PF04909">
    <property type="entry name" value="Amidohydro_2"/>
    <property type="match status" value="1"/>
</dbReference>
<protein>
    <recommendedName>
        <fullName evidence="2">Amidohydrolase-related domain-containing protein</fullName>
    </recommendedName>
</protein>
<organism evidence="3 4">
    <name type="scientific">Luteimicrobium album</name>
    <dbReference type="NCBI Taxonomy" id="1054550"/>
    <lineage>
        <taxon>Bacteria</taxon>
        <taxon>Bacillati</taxon>
        <taxon>Actinomycetota</taxon>
        <taxon>Actinomycetes</taxon>
        <taxon>Micrococcales</taxon>
        <taxon>Luteimicrobium</taxon>
    </lineage>
</organism>
<gene>
    <name evidence="3" type="ORF">GCM10025864_21840</name>
</gene>
<name>A0ABQ6I194_9MICO</name>
<dbReference type="InterPro" id="IPR052350">
    <property type="entry name" value="Metallo-dep_Lactonases"/>
</dbReference>
<dbReference type="EMBL" id="BSUK01000001">
    <property type="protein sequence ID" value="GMA24425.1"/>
    <property type="molecule type" value="Genomic_DNA"/>
</dbReference>
<dbReference type="PANTHER" id="PTHR43569">
    <property type="entry name" value="AMIDOHYDROLASE"/>
    <property type="match status" value="1"/>
</dbReference>